<evidence type="ECO:0000313" key="1">
    <source>
        <dbReference type="EMBL" id="MBM6929447.1"/>
    </source>
</evidence>
<feature type="non-terminal residue" evidence="1">
    <location>
        <position position="1"/>
    </location>
</feature>
<accession>A0ABS2GWZ0</accession>
<proteinExistence type="predicted"/>
<organism evidence="1 2">
    <name type="scientific">Parasutterella secunda</name>
    <dbReference type="NCBI Taxonomy" id="626947"/>
    <lineage>
        <taxon>Bacteria</taxon>
        <taxon>Pseudomonadati</taxon>
        <taxon>Pseudomonadota</taxon>
        <taxon>Betaproteobacteria</taxon>
        <taxon>Burkholderiales</taxon>
        <taxon>Sutterellaceae</taxon>
        <taxon>Parasutterella</taxon>
    </lineage>
</organism>
<name>A0ABS2GWZ0_9BURK</name>
<gene>
    <name evidence="1" type="ORF">H5985_09290</name>
</gene>
<sequence length="102" mass="10402">GSNTTLVFNGTPVDVEGDMDLDDVVDSDNTIHSNVDVAIGNESESVKDGVATIDKSFGVSSINVADGVNEVAISQSNTVTLVGGDDKELIAFAGEGDKSVTV</sequence>
<keyword evidence="2" id="KW-1185">Reference proteome</keyword>
<dbReference type="EMBL" id="JACJKX010000055">
    <property type="protein sequence ID" value="MBM6929447.1"/>
    <property type="molecule type" value="Genomic_DNA"/>
</dbReference>
<evidence type="ECO:0000313" key="2">
    <source>
        <dbReference type="Proteomes" id="UP000777002"/>
    </source>
</evidence>
<comment type="caution">
    <text evidence="1">The sequence shown here is derived from an EMBL/GenBank/DDBJ whole genome shotgun (WGS) entry which is preliminary data.</text>
</comment>
<dbReference type="Proteomes" id="UP000777002">
    <property type="component" value="Unassembled WGS sequence"/>
</dbReference>
<dbReference type="RefSeq" id="WP_205051028.1">
    <property type="nucleotide sequence ID" value="NZ_JACJKX010000055.1"/>
</dbReference>
<feature type="non-terminal residue" evidence="1">
    <location>
        <position position="102"/>
    </location>
</feature>
<evidence type="ECO:0008006" key="3">
    <source>
        <dbReference type="Google" id="ProtNLM"/>
    </source>
</evidence>
<protein>
    <recommendedName>
        <fullName evidence="3">Trimeric autotransporter adhesin YadA-like stalk domain-containing protein</fullName>
    </recommendedName>
</protein>
<reference evidence="1 2" key="1">
    <citation type="journal article" date="2021" name="Sci. Rep.">
        <title>The distribution of antibiotic resistance genes in chicken gut microbiota commensals.</title>
        <authorList>
            <person name="Juricova H."/>
            <person name="Matiasovicova J."/>
            <person name="Kubasova T."/>
            <person name="Cejkova D."/>
            <person name="Rychlik I."/>
        </authorList>
    </citation>
    <scope>NUCLEOTIDE SEQUENCE [LARGE SCALE GENOMIC DNA]</scope>
    <source>
        <strain evidence="1 2">An562</strain>
    </source>
</reference>